<gene>
    <name evidence="1" type="ORF">PsPhPollyC_gp11</name>
</gene>
<dbReference type="EMBL" id="MG775261">
    <property type="protein sequence ID" value="AUV61949.1"/>
    <property type="molecule type" value="Genomic_DNA"/>
</dbReference>
<name>A0A2K9VI14_9CAUD</name>
<proteinExistence type="predicted"/>
<accession>A0A2K9VI14</accession>
<dbReference type="Proteomes" id="UP000241341">
    <property type="component" value="Segment"/>
</dbReference>
<protein>
    <submittedName>
        <fullName evidence="1">Uncharacterized protein</fullName>
    </submittedName>
</protein>
<sequence length="55" mass="5884">MIYVKDQGGSVVLGGTVASATMLAEGWKPYYGKVPPGTTFKFDSNGWLVAVTEEE</sequence>
<evidence type="ECO:0000313" key="2">
    <source>
        <dbReference type="Proteomes" id="UP000241341"/>
    </source>
</evidence>
<evidence type="ECO:0000313" key="1">
    <source>
        <dbReference type="EMBL" id="AUV61949.1"/>
    </source>
</evidence>
<organism evidence="1 2">
    <name type="scientific">Pseudomonas phage PollyC</name>
    <dbReference type="NCBI Taxonomy" id="2079290"/>
    <lineage>
        <taxon>Viruses</taxon>
        <taxon>Duplodnaviria</taxon>
        <taxon>Heunggongvirae</taxon>
        <taxon>Uroviricota</taxon>
        <taxon>Caudoviricetes</taxon>
        <taxon>Autographivirales</taxon>
        <taxon>Autonotataviridae</taxon>
        <taxon>Pollyceevirus</taxon>
        <taxon>Pollyceevirus pollyC</taxon>
    </lineage>
</organism>
<keyword evidence="2" id="KW-1185">Reference proteome</keyword>
<reference evidence="1 2" key="1">
    <citation type="submission" date="2018-01" db="EMBL/GenBank/DDBJ databases">
        <title>Pseudomonas phages infecting Pseudomonas sp. isolated from Prunus avium.</title>
        <authorList>
            <person name="Colberg O."/>
            <person name="Byth Carstens A."/>
        </authorList>
    </citation>
    <scope>NUCLEOTIDE SEQUENCE [LARGE SCALE GENOMIC DNA]</scope>
</reference>